<dbReference type="PIRSF" id="PIRSF017269">
    <property type="entry name" value="GCD14"/>
    <property type="match status" value="1"/>
</dbReference>
<evidence type="ECO:0000313" key="3">
    <source>
        <dbReference type="EMBL" id="ADI73026.1"/>
    </source>
</evidence>
<dbReference type="PANTHER" id="PTHR12133">
    <property type="entry name" value="TRNA (ADENINE(58)-N(1))-METHYLTRANSFERASE"/>
    <property type="match status" value="1"/>
</dbReference>
<dbReference type="GO" id="GO:0160107">
    <property type="term" value="F:tRNA (adenine(58)-N1)-methyltransferase activity"/>
    <property type="evidence" value="ECO:0007669"/>
    <property type="project" value="InterPro"/>
</dbReference>
<keyword evidence="4" id="KW-1185">Reference proteome</keyword>
<dbReference type="GeneID" id="9345705"/>
<dbReference type="STRING" id="644295.Metev_0094"/>
<evidence type="ECO:0000256" key="1">
    <source>
        <dbReference type="PIRSR" id="PIRSR017269-1"/>
    </source>
</evidence>
<keyword evidence="3" id="KW-0808">Transferase</keyword>
<gene>
    <name evidence="3" type="ordered locus">Metev_0094</name>
</gene>
<dbReference type="SUPFAM" id="SSF53335">
    <property type="entry name" value="S-adenosyl-L-methionine-dependent methyltransferases"/>
    <property type="match status" value="1"/>
</dbReference>
<dbReference type="HOGENOM" id="CLU_025402_0_2_2"/>
<proteinExistence type="predicted"/>
<dbReference type="RefSeq" id="WP_013193594.1">
    <property type="nucleotide sequence ID" value="NC_014253.1"/>
</dbReference>
<sequence length="250" mass="28002">MEIGEIVLLKTEYMGKSREYVATVSYDSFHTDLGIIDMDILLDKEPGDTVTSHLNHEFHIRKLRTPDIFNHAKRTGAPMMPRDIGIIITNTGINKNDVVLDVGTGTGILAMYLGSVAKRVVTYESNEEFFKVSRKNINSLGSDNIELRHGNFVDEIEHINEQFDVITLDTVDAGKIVPYTVNLLRPGGYLAAYSPFFEQTKQIREAADNTNFIEVSTVECIERNISFTERGTRPASSRVGHTGFITIART</sequence>
<dbReference type="Proteomes" id="UP000000391">
    <property type="component" value="Chromosome"/>
</dbReference>
<dbReference type="InterPro" id="IPR014816">
    <property type="entry name" value="tRNA_MeTrfase_Gcd14"/>
</dbReference>
<evidence type="ECO:0000313" key="4">
    <source>
        <dbReference type="Proteomes" id="UP000000391"/>
    </source>
</evidence>
<feature type="binding site" evidence="1">
    <location>
        <position position="124"/>
    </location>
    <ligand>
        <name>S-adenosyl-L-methionine</name>
        <dbReference type="ChEBI" id="CHEBI:59789"/>
    </ligand>
</feature>
<accession>D7E604</accession>
<dbReference type="InterPro" id="IPR029063">
    <property type="entry name" value="SAM-dependent_MTases_sf"/>
</dbReference>
<feature type="domain" description="Methyltransferase" evidence="2">
    <location>
        <begin position="94"/>
        <end position="219"/>
    </location>
</feature>
<dbReference type="EMBL" id="CP002069">
    <property type="protein sequence ID" value="ADI73026.1"/>
    <property type="molecule type" value="Genomic_DNA"/>
</dbReference>
<dbReference type="GO" id="GO:0031515">
    <property type="term" value="C:tRNA (m1A) methyltransferase complex"/>
    <property type="evidence" value="ECO:0007669"/>
    <property type="project" value="InterPro"/>
</dbReference>
<feature type="binding site" evidence="1">
    <location>
        <position position="169"/>
    </location>
    <ligand>
        <name>S-adenosyl-L-methionine</name>
        <dbReference type="ChEBI" id="CHEBI:59789"/>
    </ligand>
</feature>
<keyword evidence="3" id="KW-0489">Methyltransferase</keyword>
<dbReference type="PROSITE" id="PS51620">
    <property type="entry name" value="SAM_TRM61"/>
    <property type="match status" value="1"/>
</dbReference>
<dbReference type="InterPro" id="IPR025714">
    <property type="entry name" value="Methyltranfer_dom"/>
</dbReference>
<evidence type="ECO:0000259" key="2">
    <source>
        <dbReference type="Pfam" id="PF13847"/>
    </source>
</evidence>
<dbReference type="Gene3D" id="3.10.330.20">
    <property type="match status" value="1"/>
</dbReference>
<dbReference type="Gene3D" id="3.40.50.150">
    <property type="entry name" value="Vaccinia Virus protein VP39"/>
    <property type="match status" value="1"/>
</dbReference>
<reference evidence="3 4" key="1">
    <citation type="submission" date="2010-06" db="EMBL/GenBank/DDBJ databases">
        <title>Complete sequence chromosome of Methanohalobium evestigatum Z-7303.</title>
        <authorList>
            <consortium name="US DOE Joint Genome Institute"/>
            <person name="Lucas S."/>
            <person name="Copeland A."/>
            <person name="Lapidus A."/>
            <person name="Cheng J.-F."/>
            <person name="Bruce D."/>
            <person name="Goodwin L."/>
            <person name="Pitluck S."/>
            <person name="Saunders E."/>
            <person name="Detter J.C."/>
            <person name="Han C."/>
            <person name="Tapia R."/>
            <person name="Land M."/>
            <person name="Hauser L."/>
            <person name="Kyrpides N."/>
            <person name="Mikhailova N."/>
            <person name="Sieprawska-Lupa M."/>
            <person name="Whitman W.B."/>
            <person name="Anderson I."/>
            <person name="Woyke T."/>
        </authorList>
    </citation>
    <scope>NUCLEOTIDE SEQUENCE [LARGE SCALE GENOMIC DNA]</scope>
    <source>
        <strain evidence="4">ATCC BAA-1072 / DSM 3721 / NBRC 107634 / OCM 161 / Z-7303</strain>
    </source>
</reference>
<dbReference type="AlphaFoldDB" id="D7E604"/>
<dbReference type="GO" id="GO:0030488">
    <property type="term" value="P:tRNA methylation"/>
    <property type="evidence" value="ECO:0007669"/>
    <property type="project" value="InterPro"/>
</dbReference>
<dbReference type="OrthoDB" id="30774at2157"/>
<name>D7E604_METEZ</name>
<protein>
    <submittedName>
        <fullName evidence="3">Methyltransferase type 11</fullName>
    </submittedName>
</protein>
<dbReference type="Pfam" id="PF13847">
    <property type="entry name" value="Methyltransf_31"/>
    <property type="match status" value="1"/>
</dbReference>
<organism evidence="3 4">
    <name type="scientific">Methanohalobium evestigatum (strain ATCC BAA-1072 / DSM 3721 / NBRC 107634 / OCM 161 / Z-7303)</name>
    <dbReference type="NCBI Taxonomy" id="644295"/>
    <lineage>
        <taxon>Archaea</taxon>
        <taxon>Methanobacteriati</taxon>
        <taxon>Methanobacteriota</taxon>
        <taxon>Stenosarchaea group</taxon>
        <taxon>Methanomicrobia</taxon>
        <taxon>Methanosarcinales</taxon>
        <taxon>Methanosarcinaceae</taxon>
        <taxon>Methanohalobium</taxon>
    </lineage>
</organism>
<dbReference type="PANTHER" id="PTHR12133:SF1">
    <property type="entry name" value="TRNA (ADENINE(58)-N(1))-METHYLTRANSFERASE, MITOCHONDRIAL"/>
    <property type="match status" value="1"/>
</dbReference>
<dbReference type="KEGG" id="mev:Metev_0094"/>
<keyword evidence="1" id="KW-0949">S-adenosyl-L-methionine</keyword>
<dbReference type="CDD" id="cd02440">
    <property type="entry name" value="AdoMet_MTases"/>
    <property type="match status" value="1"/>
</dbReference>